<feature type="non-terminal residue" evidence="3">
    <location>
        <position position="44"/>
    </location>
</feature>
<name>A0A1C6WJ72_PLACE</name>
<dbReference type="AlphaFoldDB" id="A0A1C6WJ72"/>
<proteinExistence type="predicted"/>
<gene>
    <name evidence="3" type="ORF">PCHDS_000520500</name>
</gene>
<accession>A0A1C6WJ72</accession>
<dbReference type="EMBL" id="FMIN01000270">
    <property type="protein sequence ID" value="SCL88242.1"/>
    <property type="molecule type" value="Genomic_DNA"/>
</dbReference>
<organism evidence="3">
    <name type="scientific">Plasmodium chabaudi adami</name>
    <dbReference type="NCBI Taxonomy" id="5826"/>
    <lineage>
        <taxon>Eukaryota</taxon>
        <taxon>Sar</taxon>
        <taxon>Alveolata</taxon>
        <taxon>Apicomplexa</taxon>
        <taxon>Aconoidasida</taxon>
        <taxon>Haemosporida</taxon>
        <taxon>Plasmodiidae</taxon>
        <taxon>Plasmodium</taxon>
        <taxon>Plasmodium (Vinckeia)</taxon>
    </lineage>
</organism>
<evidence type="ECO:0000256" key="1">
    <source>
        <dbReference type="SAM" id="MobiDB-lite"/>
    </source>
</evidence>
<reference evidence="3" key="1">
    <citation type="submission" date="2016-08" db="EMBL/GenBank/DDBJ databases">
        <authorList>
            <consortium name="Pathogen Informatics"/>
        </authorList>
    </citation>
    <scope>NUCLEOTIDE SEQUENCE</scope>
    <source>
        <strain evidence="3">DS</strain>
    </source>
</reference>
<evidence type="ECO:0000256" key="2">
    <source>
        <dbReference type="SAM" id="SignalP"/>
    </source>
</evidence>
<dbReference type="Proteomes" id="UP000507536">
    <property type="component" value="Unassembled WGS sequence"/>
</dbReference>
<feature type="signal peptide" evidence="2">
    <location>
        <begin position="1"/>
        <end position="25"/>
    </location>
</feature>
<keyword evidence="2" id="KW-0732">Signal</keyword>
<evidence type="ECO:0000313" key="3">
    <source>
        <dbReference type="EMBL" id="SCL88242.1"/>
    </source>
</evidence>
<protein>
    <submittedName>
        <fullName evidence="3">Uncharacterized protein</fullName>
    </submittedName>
</protein>
<feature type="region of interest" description="Disordered" evidence="1">
    <location>
        <begin position="24"/>
        <end position="44"/>
    </location>
</feature>
<sequence>MNKFYIQIAFFLLSVSVYLNNRTLAAEPGPGKSAKTKSKNSYAT</sequence>
<feature type="chain" id="PRO_5008749778" evidence="2">
    <location>
        <begin position="26"/>
        <end position="44"/>
    </location>
</feature>